<dbReference type="EMBL" id="CP090163">
    <property type="protein sequence ID" value="UJO11019.1"/>
    <property type="molecule type" value="Genomic_DNA"/>
</dbReference>
<feature type="compositionally biased region" description="Polar residues" evidence="1">
    <location>
        <begin position="177"/>
        <end position="189"/>
    </location>
</feature>
<reference evidence="2" key="1">
    <citation type="submission" date="2021-12" db="EMBL/GenBank/DDBJ databases">
        <authorList>
            <person name="Zaccaron A."/>
            <person name="Stergiopoulos I."/>
        </authorList>
    </citation>
    <scope>NUCLEOTIDE SEQUENCE</scope>
    <source>
        <strain evidence="2">Race5_Kim</strain>
    </source>
</reference>
<feature type="compositionally biased region" description="Pro residues" evidence="1">
    <location>
        <begin position="82"/>
        <end position="91"/>
    </location>
</feature>
<sequence>MPPIKLHIDDPITPKKADGVTPKTSDATAPPSAINATTTQGQSPYPAAQPGAAAVPAPTPYAPQAGPQGTPTRTTQSSNNYAPPPPQPGAVPAPFGQQAPVTASPLPPPPKAGESASVTTMPAQMGVPPPQQNYTPTHSTSTYSPQERAGGPTTINFGAVPAPTQTSVGSHPPGYHQNLNAQEMSSAQRASLDAEERRGSYAPNLGLGGDSSNDFSAGSVWNTMKSYATFAGNKLAETEKEVWKRINKD</sequence>
<evidence type="ECO:0000313" key="3">
    <source>
        <dbReference type="Proteomes" id="UP000756132"/>
    </source>
</evidence>
<proteinExistence type="predicted"/>
<feature type="region of interest" description="Disordered" evidence="1">
    <location>
        <begin position="1"/>
        <end position="212"/>
    </location>
</feature>
<dbReference type="RefSeq" id="XP_047755385.1">
    <property type="nucleotide sequence ID" value="XM_047900130.1"/>
</dbReference>
<gene>
    <name evidence="2" type="ORF">CLAFUR5_00982</name>
</gene>
<reference evidence="2" key="2">
    <citation type="journal article" date="2022" name="Microb. Genom.">
        <title>A chromosome-scale genome assembly of the tomato pathogen Cladosporium fulvum reveals a compartmentalized genome architecture and the presence of a dispensable chromosome.</title>
        <authorList>
            <person name="Zaccaron A.Z."/>
            <person name="Chen L.H."/>
            <person name="Samaras A."/>
            <person name="Stergiopoulos I."/>
        </authorList>
    </citation>
    <scope>NUCLEOTIDE SEQUENCE</scope>
    <source>
        <strain evidence="2">Race5_Kim</strain>
    </source>
</reference>
<evidence type="ECO:0000256" key="1">
    <source>
        <dbReference type="SAM" id="MobiDB-lite"/>
    </source>
</evidence>
<organism evidence="2 3">
    <name type="scientific">Passalora fulva</name>
    <name type="common">Tomato leaf mold</name>
    <name type="synonym">Cladosporium fulvum</name>
    <dbReference type="NCBI Taxonomy" id="5499"/>
    <lineage>
        <taxon>Eukaryota</taxon>
        <taxon>Fungi</taxon>
        <taxon>Dikarya</taxon>
        <taxon>Ascomycota</taxon>
        <taxon>Pezizomycotina</taxon>
        <taxon>Dothideomycetes</taxon>
        <taxon>Dothideomycetidae</taxon>
        <taxon>Mycosphaerellales</taxon>
        <taxon>Mycosphaerellaceae</taxon>
        <taxon>Fulvia</taxon>
    </lineage>
</organism>
<feature type="compositionally biased region" description="Polar residues" evidence="1">
    <location>
        <begin position="34"/>
        <end position="43"/>
    </location>
</feature>
<accession>A0A9Q8L5B7</accession>
<dbReference type="OrthoDB" id="5385910at2759"/>
<feature type="compositionally biased region" description="Low complexity" evidence="1">
    <location>
        <begin position="44"/>
        <end position="56"/>
    </location>
</feature>
<keyword evidence="3" id="KW-1185">Reference proteome</keyword>
<feature type="compositionally biased region" description="Polar residues" evidence="1">
    <location>
        <begin position="67"/>
        <end position="81"/>
    </location>
</feature>
<dbReference type="AlphaFoldDB" id="A0A9Q8L5B7"/>
<name>A0A9Q8L5B7_PASFU</name>
<dbReference type="Proteomes" id="UP000756132">
    <property type="component" value="Chromosome 1"/>
</dbReference>
<evidence type="ECO:0000313" key="2">
    <source>
        <dbReference type="EMBL" id="UJO11019.1"/>
    </source>
</evidence>
<feature type="compositionally biased region" description="Low complexity" evidence="1">
    <location>
        <begin position="92"/>
        <end position="101"/>
    </location>
</feature>
<protein>
    <submittedName>
        <fullName evidence="2">Uncharacterized protein</fullName>
    </submittedName>
</protein>
<feature type="compositionally biased region" description="Low complexity" evidence="1">
    <location>
        <begin position="134"/>
        <end position="145"/>
    </location>
</feature>
<dbReference type="OMA" id="SHPPGYQ"/>
<feature type="compositionally biased region" description="Basic and acidic residues" evidence="1">
    <location>
        <begin position="1"/>
        <end position="18"/>
    </location>
</feature>
<dbReference type="GeneID" id="71980860"/>
<dbReference type="KEGG" id="ffu:CLAFUR5_00982"/>